<sequence>MKPGDLILIPFPFTDLTGVKERPALVLANNNTDITVCFISSKTHWNTTLDLKVTPSTENGLKKPSIIRVGKIATLSKSIASGLLGNLSNEDLLLVKHTLRIYLGL</sequence>
<dbReference type="Gene3D" id="2.30.30.110">
    <property type="match status" value="1"/>
</dbReference>
<proteinExistence type="predicted"/>
<evidence type="ECO:0000313" key="2">
    <source>
        <dbReference type="Proteomes" id="UP000256779"/>
    </source>
</evidence>
<dbReference type="GO" id="GO:0003677">
    <property type="term" value="F:DNA binding"/>
    <property type="evidence" value="ECO:0007669"/>
    <property type="project" value="InterPro"/>
</dbReference>
<dbReference type="InterPro" id="IPR011067">
    <property type="entry name" value="Plasmid_toxin/cell-grow_inhib"/>
</dbReference>
<dbReference type="RefSeq" id="WP_115867283.1">
    <property type="nucleotide sequence ID" value="NZ_QREG01000004.1"/>
</dbReference>
<organism evidence="1 2">
    <name type="scientific">Marinoscillum furvescens DSM 4134</name>
    <dbReference type="NCBI Taxonomy" id="1122208"/>
    <lineage>
        <taxon>Bacteria</taxon>
        <taxon>Pseudomonadati</taxon>
        <taxon>Bacteroidota</taxon>
        <taxon>Cytophagia</taxon>
        <taxon>Cytophagales</taxon>
        <taxon>Reichenbachiellaceae</taxon>
        <taxon>Marinoscillum</taxon>
    </lineage>
</organism>
<gene>
    <name evidence="1" type="ORF">C7460_104225</name>
</gene>
<evidence type="ECO:0000313" key="1">
    <source>
        <dbReference type="EMBL" id="REE01205.1"/>
    </source>
</evidence>
<dbReference type="InterPro" id="IPR003477">
    <property type="entry name" value="PemK-like"/>
</dbReference>
<dbReference type="SUPFAM" id="SSF50118">
    <property type="entry name" value="Cell growth inhibitor/plasmid maintenance toxic component"/>
    <property type="match status" value="1"/>
</dbReference>
<name>A0A3D9L591_MARFU</name>
<dbReference type="EMBL" id="QREG01000004">
    <property type="protein sequence ID" value="REE01205.1"/>
    <property type="molecule type" value="Genomic_DNA"/>
</dbReference>
<dbReference type="OrthoDB" id="129822at2"/>
<dbReference type="AlphaFoldDB" id="A0A3D9L591"/>
<keyword evidence="2" id="KW-1185">Reference proteome</keyword>
<comment type="caution">
    <text evidence="1">The sequence shown here is derived from an EMBL/GenBank/DDBJ whole genome shotgun (WGS) entry which is preliminary data.</text>
</comment>
<reference evidence="1 2" key="1">
    <citation type="submission" date="2018-07" db="EMBL/GenBank/DDBJ databases">
        <title>Genomic Encyclopedia of Type Strains, Phase IV (KMG-IV): sequencing the most valuable type-strain genomes for metagenomic binning, comparative biology and taxonomic classification.</title>
        <authorList>
            <person name="Goeker M."/>
        </authorList>
    </citation>
    <scope>NUCLEOTIDE SEQUENCE [LARGE SCALE GENOMIC DNA]</scope>
    <source>
        <strain evidence="1 2">DSM 4134</strain>
    </source>
</reference>
<dbReference type="Proteomes" id="UP000256779">
    <property type="component" value="Unassembled WGS sequence"/>
</dbReference>
<dbReference type="Pfam" id="PF02452">
    <property type="entry name" value="PemK_toxin"/>
    <property type="match status" value="1"/>
</dbReference>
<accession>A0A3D9L591</accession>
<protein>
    <submittedName>
        <fullName evidence="1">mRNA interferase MazF</fullName>
    </submittedName>
</protein>